<organism evidence="1">
    <name type="scientific">Siphoviridae sp. cteHV32</name>
    <dbReference type="NCBI Taxonomy" id="2825588"/>
    <lineage>
        <taxon>Viruses</taxon>
        <taxon>Duplodnaviria</taxon>
        <taxon>Heunggongvirae</taxon>
        <taxon>Uroviricota</taxon>
        <taxon>Caudoviricetes</taxon>
    </lineage>
</organism>
<accession>A0A8S5QHL6</accession>
<evidence type="ECO:0000313" key="1">
    <source>
        <dbReference type="EMBL" id="DAE18281.1"/>
    </source>
</evidence>
<proteinExistence type="predicted"/>
<name>A0A8S5QHL6_9CAUD</name>
<dbReference type="EMBL" id="BK015653">
    <property type="protein sequence ID" value="DAE18281.1"/>
    <property type="molecule type" value="Genomic_DNA"/>
</dbReference>
<protein>
    <submittedName>
        <fullName evidence="1">Uncharacterized protein</fullName>
    </submittedName>
</protein>
<sequence>MLFSFLYRPLFKNRKCICLSATYNSTYKALMQV</sequence>
<reference evidence="1" key="1">
    <citation type="journal article" date="2021" name="Proc. Natl. Acad. Sci. U.S.A.">
        <title>A Catalog of Tens of Thousands of Viruses from Human Metagenomes Reveals Hidden Associations with Chronic Diseases.</title>
        <authorList>
            <person name="Tisza M.J."/>
            <person name="Buck C.B."/>
        </authorList>
    </citation>
    <scope>NUCLEOTIDE SEQUENCE</scope>
    <source>
        <strain evidence="1">CteHV32</strain>
    </source>
</reference>